<reference evidence="2 3" key="1">
    <citation type="journal article" date="2017" name="ISME J.">
        <title>Potential for microbial H2 and metal transformations associated with novel bacteria and archaea in deep terrestrial subsurface sediments.</title>
        <authorList>
            <person name="Hernsdorf A.W."/>
            <person name="Amano Y."/>
            <person name="Miyakawa K."/>
            <person name="Ise K."/>
            <person name="Suzuki Y."/>
            <person name="Anantharaman K."/>
            <person name="Probst A."/>
            <person name="Burstein D."/>
            <person name="Thomas B.C."/>
            <person name="Banfield J.F."/>
        </authorList>
    </citation>
    <scope>NUCLEOTIDE SEQUENCE [LARGE SCALE GENOMIC DNA]</scope>
    <source>
        <strain evidence="2">HGW-Wallbacteria-1</strain>
    </source>
</reference>
<sequence length="584" mass="63729">MLHLISGTTLLRLGLLAGLMIPMIAHLNGCSFSDSRNEVVAGKVGTTAIGGKVNFPDSQDLKDLKMGPDTIITSLSIRSPQLPVPMNITTDGSGRFRTENLPGGEYLLSFTSGTRRLGDISLIAYPEEITCCLASFRGNDGRDLDRDGITDEMTLTAEVFTDNNEDLFSDGNYIRTITSSGTSITLFSDGKSVYNDGRGTTTIRKSGNPDEIFADRDGDEIPDNLDDDDDNDGIRDMDDFDLNNNGIADNLEETVPEKFPPVVTLFTIRGTSGDISVLFATTDKDSENYGLVIEYRGGTTGSLWMPANVSGDRINLEPGDQARTFVWHSALDQPHMRDSNYQFRVTPVGVDNHQGNPVLSKVFSVDNIEVNTPPLVSITRPGATTVMTGVDLITWSASDIDPNDLIQRIWLHYSLNDGDWSRITIIEGNPGYYDWDTRALPNSTRYRLKIDAFDGEDITSVVSRDYFSVSNTGKNMYPTITNITALGNSDDIAITYDLSDTDGDICSIKVDYRSTLTGSSWVPATVGGTQALIAPGTGKNIVWRSKLDEPLADSRYFQVRITPQDPSTWGAGGESAPLLIDNVP</sequence>
<dbReference type="EMBL" id="PGXC01000003">
    <property type="protein sequence ID" value="PKK91178.1"/>
    <property type="molecule type" value="Genomic_DNA"/>
</dbReference>
<accession>A0A2N1PS54</accession>
<protein>
    <recommendedName>
        <fullName evidence="4">Fibronectin type-III domain-containing protein</fullName>
    </recommendedName>
</protein>
<organism evidence="2 3">
    <name type="scientific">Candidatus Wallbacteria bacterium HGW-Wallbacteria-1</name>
    <dbReference type="NCBI Taxonomy" id="2013854"/>
    <lineage>
        <taxon>Bacteria</taxon>
        <taxon>Candidatus Walliibacteriota</taxon>
    </lineage>
</organism>
<evidence type="ECO:0000313" key="3">
    <source>
        <dbReference type="Proteomes" id="UP000233256"/>
    </source>
</evidence>
<name>A0A2N1PS54_9BACT</name>
<evidence type="ECO:0008006" key="4">
    <source>
        <dbReference type="Google" id="ProtNLM"/>
    </source>
</evidence>
<comment type="caution">
    <text evidence="2">The sequence shown here is derived from an EMBL/GenBank/DDBJ whole genome shotgun (WGS) entry which is preliminary data.</text>
</comment>
<gene>
    <name evidence="2" type="ORF">CVV64_05255</name>
</gene>
<dbReference type="AlphaFoldDB" id="A0A2N1PS54"/>
<feature type="region of interest" description="Disordered" evidence="1">
    <location>
        <begin position="206"/>
        <end position="225"/>
    </location>
</feature>
<dbReference type="Proteomes" id="UP000233256">
    <property type="component" value="Unassembled WGS sequence"/>
</dbReference>
<evidence type="ECO:0000256" key="1">
    <source>
        <dbReference type="SAM" id="MobiDB-lite"/>
    </source>
</evidence>
<evidence type="ECO:0000313" key="2">
    <source>
        <dbReference type="EMBL" id="PKK91178.1"/>
    </source>
</evidence>
<proteinExistence type="predicted"/>